<dbReference type="PANTHER" id="PTHR45931:SF3">
    <property type="entry name" value="RING ZINC FINGER-CONTAINING PROTEIN"/>
    <property type="match status" value="1"/>
</dbReference>
<dbReference type="Gene3D" id="2.60.40.1110">
    <property type="match status" value="1"/>
</dbReference>
<dbReference type="InterPro" id="IPR014020">
    <property type="entry name" value="Tensin_C2-dom"/>
</dbReference>
<keyword evidence="1" id="KW-0479">Metal-binding</keyword>
<name>G4ZJ45_PHYSP</name>
<dbReference type="PROSITE" id="PS50089">
    <property type="entry name" value="ZF_RING_2"/>
    <property type="match status" value="1"/>
</dbReference>
<dbReference type="InParanoid" id="G4ZJ45"/>
<dbReference type="Pfam" id="PF13639">
    <property type="entry name" value="zf-RING_2"/>
    <property type="match status" value="1"/>
</dbReference>
<dbReference type="AlphaFoldDB" id="G4ZJ45"/>
<reference evidence="8 9" key="1">
    <citation type="journal article" date="2006" name="Science">
        <title>Phytophthora genome sequences uncover evolutionary origins and mechanisms of pathogenesis.</title>
        <authorList>
            <person name="Tyler B.M."/>
            <person name="Tripathy S."/>
            <person name="Zhang X."/>
            <person name="Dehal P."/>
            <person name="Jiang R.H."/>
            <person name="Aerts A."/>
            <person name="Arredondo F.D."/>
            <person name="Baxter L."/>
            <person name="Bensasson D."/>
            <person name="Beynon J.L."/>
            <person name="Chapman J."/>
            <person name="Damasceno C.M."/>
            <person name="Dorrance A.E."/>
            <person name="Dou D."/>
            <person name="Dickerman A.W."/>
            <person name="Dubchak I.L."/>
            <person name="Garbelotto M."/>
            <person name="Gijzen M."/>
            <person name="Gordon S.G."/>
            <person name="Govers F."/>
            <person name="Grunwald N.J."/>
            <person name="Huang W."/>
            <person name="Ivors K.L."/>
            <person name="Jones R.W."/>
            <person name="Kamoun S."/>
            <person name="Krampis K."/>
            <person name="Lamour K.H."/>
            <person name="Lee M.K."/>
            <person name="McDonald W.H."/>
            <person name="Medina M."/>
            <person name="Meijer H.J."/>
            <person name="Nordberg E.K."/>
            <person name="Maclean D.J."/>
            <person name="Ospina-Giraldo M.D."/>
            <person name="Morris P.F."/>
            <person name="Phuntumart V."/>
            <person name="Putnam N.H."/>
            <person name="Rash S."/>
            <person name="Rose J.K."/>
            <person name="Sakihama Y."/>
            <person name="Salamov A.A."/>
            <person name="Savidor A."/>
            <person name="Scheuring C.F."/>
            <person name="Smith B.M."/>
            <person name="Sobral B.W."/>
            <person name="Terry A."/>
            <person name="Torto-Alalibo T.A."/>
            <person name="Win J."/>
            <person name="Xu Z."/>
            <person name="Zhang H."/>
            <person name="Grigoriev I.V."/>
            <person name="Rokhsar D.S."/>
            <person name="Boore J.L."/>
        </authorList>
    </citation>
    <scope>NUCLEOTIDE SEQUENCE [LARGE SCALE GENOMIC DNA]</scope>
    <source>
        <strain evidence="8 9">P6497</strain>
    </source>
</reference>
<dbReference type="GeneID" id="20650115"/>
<feature type="domain" description="RING-type" evidence="6">
    <location>
        <begin position="820"/>
        <end position="861"/>
    </location>
</feature>
<feature type="region of interest" description="Disordered" evidence="5">
    <location>
        <begin position="770"/>
        <end position="793"/>
    </location>
</feature>
<dbReference type="SMR" id="G4ZJ45"/>
<evidence type="ECO:0000256" key="1">
    <source>
        <dbReference type="ARBA" id="ARBA00022723"/>
    </source>
</evidence>
<evidence type="ECO:0000259" key="6">
    <source>
        <dbReference type="PROSITE" id="PS50089"/>
    </source>
</evidence>
<feature type="domain" description="C2 tensin-type" evidence="7">
    <location>
        <begin position="385"/>
        <end position="542"/>
    </location>
</feature>
<evidence type="ECO:0000256" key="2">
    <source>
        <dbReference type="ARBA" id="ARBA00022771"/>
    </source>
</evidence>
<evidence type="ECO:0000256" key="5">
    <source>
        <dbReference type="SAM" id="MobiDB-lite"/>
    </source>
</evidence>
<dbReference type="InterPro" id="IPR048217">
    <property type="entry name" value="BB-like_RING-H2"/>
</dbReference>
<evidence type="ECO:0000313" key="9">
    <source>
        <dbReference type="Proteomes" id="UP000002640"/>
    </source>
</evidence>
<dbReference type="Gene3D" id="3.90.190.10">
    <property type="entry name" value="Protein tyrosine phosphatase superfamily"/>
    <property type="match status" value="1"/>
</dbReference>
<dbReference type="InterPro" id="IPR029021">
    <property type="entry name" value="Prot-tyrosine_phosphatase-like"/>
</dbReference>
<dbReference type="InterPro" id="IPR001841">
    <property type="entry name" value="Znf_RING"/>
</dbReference>
<dbReference type="Gene3D" id="3.30.40.10">
    <property type="entry name" value="Zinc/RING finger domain, C3HC4 (zinc finger)"/>
    <property type="match status" value="1"/>
</dbReference>
<organism evidence="8 9">
    <name type="scientific">Phytophthora sojae (strain P6497)</name>
    <name type="common">Soybean stem and root rot agent</name>
    <name type="synonym">Phytophthora megasperma f. sp. glycines</name>
    <dbReference type="NCBI Taxonomy" id="1094619"/>
    <lineage>
        <taxon>Eukaryota</taxon>
        <taxon>Sar</taxon>
        <taxon>Stramenopiles</taxon>
        <taxon>Oomycota</taxon>
        <taxon>Peronosporomycetes</taxon>
        <taxon>Peronosporales</taxon>
        <taxon>Peronosporaceae</taxon>
        <taxon>Phytophthora</taxon>
    </lineage>
</organism>
<dbReference type="EMBL" id="JH159154">
    <property type="protein sequence ID" value="EGZ17292.1"/>
    <property type="molecule type" value="Genomic_DNA"/>
</dbReference>
<protein>
    <recommendedName>
        <fullName evidence="10">RING-type domain-containing protein</fullName>
    </recommendedName>
</protein>
<evidence type="ECO:0000259" key="7">
    <source>
        <dbReference type="PROSITE" id="PS51182"/>
    </source>
</evidence>
<evidence type="ECO:0000256" key="3">
    <source>
        <dbReference type="ARBA" id="ARBA00022833"/>
    </source>
</evidence>
<proteinExistence type="predicted"/>
<gene>
    <name evidence="8" type="ORF">PHYSODRAFT_360474</name>
</gene>
<evidence type="ECO:0000313" key="8">
    <source>
        <dbReference type="EMBL" id="EGZ17292.1"/>
    </source>
</evidence>
<sequence>MATDGFPGGLAWVERGSVLIRRMNSERVAEDPRVRRLLLKLSLPPSPTEVTAMEAIAEENAAAAAEEKGDAEEKRPSPPLPPPPPSLLLDAQESFEAIEAATDANDVKQESENTASNTYKVLLWTYRLQVSLQSAVQYALFAKTSEDGCFIQIAPRVYCVAPPHITTFSRLFGAYSSARNWNAAVKVLEQLDSQMSKRFEDGACVFDCGLFDGVKRMHHKPLVFDEFCDGRIASISYCRGPIPSMHSGFVVTSTVAAWLDLKPSNVAILLAPNNEQMSVFATCCTLYCTVVSSFPENFGNELLSAYLQHIKLAETWPAKLQRTFSGNDPKNAAYTGGLPRPQARYIADFGKLLEMRDKKLMDCADLPALEEKKHKLTGIAVTPAARPIYIRQIDLLSSPECADEASSSSLTALSPLAEICRPYFVIQNEKGVLFSSMVNGVRNVDLHTGMHIFRVGRQFQNCSDLQLKMYHLPFGRQGELIFECRLHASILLELQVVEGEAGVGENDVGIVTLRLDKGDFDCISSTFSLPKQFTVRILYSHDFSAFPAMESPLPVRQMDEINSVGDSAAAAAAAHSNGDASAAHASAFADQQRRASTKAMRYDGPNAVTFLLGQPGIRTPFGDLALEKVDVIRKAHRNRVDIYLLFHVDAGHCQTKVLPLRHLFRFVLPEAIREKVISMGASEESLDENAPSSFDVGSGVMSFDEEYARWLQHLYETDLDTPGNNYDDEFVRGIPVTDIQPSLDYRIGSSITHLQGDCICFREVSIETEVNEPPSPARDQHGRRPYTSKSRGAPASLINQLPTYTFTAAKEHADQATPDCLICRCSFEVGEEIKSLPCFHSYHSDCIDSWLSLNKVCPVCQFSVDQTQLG</sequence>
<evidence type="ECO:0008006" key="10">
    <source>
        <dbReference type="Google" id="ProtNLM"/>
    </source>
</evidence>
<dbReference type="SMART" id="SM00184">
    <property type="entry name" value="RING"/>
    <property type="match status" value="1"/>
</dbReference>
<keyword evidence="3" id="KW-0862">Zinc</keyword>
<dbReference type="CDD" id="cd23115">
    <property type="entry name" value="RING-H2_BB-like"/>
    <property type="match status" value="1"/>
</dbReference>
<dbReference type="PANTHER" id="PTHR45931">
    <property type="entry name" value="SI:CH211-59O9.10"/>
    <property type="match status" value="1"/>
</dbReference>
<dbReference type="GO" id="GO:0008270">
    <property type="term" value="F:zinc ion binding"/>
    <property type="evidence" value="ECO:0007669"/>
    <property type="project" value="UniProtKB-KW"/>
</dbReference>
<feature type="compositionally biased region" description="Pro residues" evidence="5">
    <location>
        <begin position="77"/>
        <end position="86"/>
    </location>
</feature>
<dbReference type="GO" id="GO:0005634">
    <property type="term" value="C:nucleus"/>
    <property type="evidence" value="ECO:0007669"/>
    <property type="project" value="TreeGrafter"/>
</dbReference>
<dbReference type="RefSeq" id="XP_009526350.1">
    <property type="nucleotide sequence ID" value="XM_009528055.1"/>
</dbReference>
<keyword evidence="2 4" id="KW-0863">Zinc-finger</keyword>
<accession>G4ZJ45</accession>
<dbReference type="GO" id="GO:0006511">
    <property type="term" value="P:ubiquitin-dependent protein catabolic process"/>
    <property type="evidence" value="ECO:0007669"/>
    <property type="project" value="TreeGrafter"/>
</dbReference>
<feature type="compositionally biased region" description="Basic and acidic residues" evidence="5">
    <location>
        <begin position="65"/>
        <end position="76"/>
    </location>
</feature>
<dbReference type="OMA" id="LACCAMY"/>
<dbReference type="SUPFAM" id="SSF57850">
    <property type="entry name" value="RING/U-box"/>
    <property type="match status" value="1"/>
</dbReference>
<dbReference type="KEGG" id="psoj:PHYSODRAFT_360474"/>
<evidence type="ECO:0000256" key="4">
    <source>
        <dbReference type="PROSITE-ProRule" id="PRU00175"/>
    </source>
</evidence>
<keyword evidence="9" id="KW-1185">Reference proteome</keyword>
<dbReference type="GO" id="GO:0061630">
    <property type="term" value="F:ubiquitin protein ligase activity"/>
    <property type="evidence" value="ECO:0007669"/>
    <property type="project" value="TreeGrafter"/>
</dbReference>
<feature type="region of interest" description="Disordered" evidence="5">
    <location>
        <begin position="61"/>
        <end position="88"/>
    </location>
</feature>
<dbReference type="InterPro" id="IPR013083">
    <property type="entry name" value="Znf_RING/FYVE/PHD"/>
</dbReference>
<dbReference type="InterPro" id="IPR051834">
    <property type="entry name" value="RING_finger_E3_ligase"/>
</dbReference>
<dbReference type="PROSITE" id="PS51182">
    <property type="entry name" value="C2_TENSIN"/>
    <property type="match status" value="1"/>
</dbReference>
<dbReference type="Proteomes" id="UP000002640">
    <property type="component" value="Unassembled WGS sequence"/>
</dbReference>